<protein>
    <submittedName>
        <fullName evidence="1">Uncharacterized protein</fullName>
    </submittedName>
</protein>
<dbReference type="EMBL" id="AUWY01000122">
    <property type="protein sequence ID" value="EQB30326.1"/>
    <property type="molecule type" value="Genomic_DNA"/>
</dbReference>
<evidence type="ECO:0000313" key="2">
    <source>
        <dbReference type="Proteomes" id="UP000015523"/>
    </source>
</evidence>
<dbReference type="OrthoDB" id="7476682at2"/>
<proteinExistence type="predicted"/>
<evidence type="ECO:0000313" key="1">
    <source>
        <dbReference type="EMBL" id="EQB30326.1"/>
    </source>
</evidence>
<dbReference type="RefSeq" id="WP_021319632.1">
    <property type="nucleotide sequence ID" value="NZ_AUWY01000122.1"/>
</dbReference>
<gene>
    <name evidence="1" type="ORF">M529_20240</name>
</gene>
<name>T0IX25_9SPHN</name>
<comment type="caution">
    <text evidence="1">The sequence shown here is derived from an EMBL/GenBank/DDBJ whole genome shotgun (WGS) entry which is preliminary data.</text>
</comment>
<dbReference type="Proteomes" id="UP000015523">
    <property type="component" value="Unassembled WGS sequence"/>
</dbReference>
<reference evidence="1 2" key="1">
    <citation type="journal article" date="2013" name="Genome Announc.">
        <title>Draft Genome Sequence of Sphingobium ummariense Strain RL-3, a Hexachlorocyclohexane-Degrading Bacterium.</title>
        <authorList>
            <person name="Kohli P."/>
            <person name="Dua A."/>
            <person name="Sangwan N."/>
            <person name="Oldach P."/>
            <person name="Khurana J.P."/>
            <person name="Lal R."/>
        </authorList>
    </citation>
    <scope>NUCLEOTIDE SEQUENCE [LARGE SCALE GENOMIC DNA]</scope>
    <source>
        <strain evidence="1 2">RL-3</strain>
    </source>
</reference>
<accession>T0IX25</accession>
<sequence>MGTVYQQFASAVTTLYAGPLGGSFTLRRSSGGGYDANGDVVPVTTRDLRVRGVVKEKEFWNNGALLGVRTVAMLDNKHEPFPDDVLLVGQTSYTVDTVKAVAPNGIMVIRYEAVLK</sequence>
<keyword evidence="2" id="KW-1185">Reference proteome</keyword>
<dbReference type="STRING" id="1346791.M529_20240"/>
<organism evidence="1 2">
    <name type="scientific">Sphingobium ummariense RL-3</name>
    <dbReference type="NCBI Taxonomy" id="1346791"/>
    <lineage>
        <taxon>Bacteria</taxon>
        <taxon>Pseudomonadati</taxon>
        <taxon>Pseudomonadota</taxon>
        <taxon>Alphaproteobacteria</taxon>
        <taxon>Sphingomonadales</taxon>
        <taxon>Sphingomonadaceae</taxon>
        <taxon>Sphingobium</taxon>
    </lineage>
</organism>
<dbReference type="PATRIC" id="fig|1346791.3.peg.3911"/>
<dbReference type="AlphaFoldDB" id="T0IX25"/>